<sequence length="123" mass="14375">MYVSYYISLALCSTIFFHGHRACRTFPSTTPLPLIYYKTLRAHYSVSISMSMSHLIPSTPLTLISSAMYYPHFLFSCNMTRDSKNRWHMSSRTWNQVNQGTANAIIGLVWLIVRLVRGWDRYR</sequence>
<accession>A0A9P5K0N0</accession>
<organism evidence="2 3">
    <name type="scientific">Russula ochroleuca</name>
    <dbReference type="NCBI Taxonomy" id="152965"/>
    <lineage>
        <taxon>Eukaryota</taxon>
        <taxon>Fungi</taxon>
        <taxon>Dikarya</taxon>
        <taxon>Basidiomycota</taxon>
        <taxon>Agaricomycotina</taxon>
        <taxon>Agaricomycetes</taxon>
        <taxon>Russulales</taxon>
        <taxon>Russulaceae</taxon>
        <taxon>Russula</taxon>
    </lineage>
</organism>
<proteinExistence type="predicted"/>
<evidence type="ECO:0000256" key="1">
    <source>
        <dbReference type="SAM" id="Phobius"/>
    </source>
</evidence>
<comment type="caution">
    <text evidence="2">The sequence shown here is derived from an EMBL/GenBank/DDBJ whole genome shotgun (WGS) entry which is preliminary data.</text>
</comment>
<keyword evidence="1" id="KW-0472">Membrane</keyword>
<keyword evidence="1" id="KW-1133">Transmembrane helix</keyword>
<feature type="transmembrane region" description="Helical" evidence="1">
    <location>
        <begin position="97"/>
        <end position="116"/>
    </location>
</feature>
<gene>
    <name evidence="2" type="ORF">DFH94DRAFT_765418</name>
</gene>
<dbReference type="EMBL" id="WHVB01000019">
    <property type="protein sequence ID" value="KAF8473030.1"/>
    <property type="molecule type" value="Genomic_DNA"/>
</dbReference>
<reference evidence="2" key="1">
    <citation type="submission" date="2019-10" db="EMBL/GenBank/DDBJ databases">
        <authorList>
            <consortium name="DOE Joint Genome Institute"/>
            <person name="Kuo A."/>
            <person name="Miyauchi S."/>
            <person name="Kiss E."/>
            <person name="Drula E."/>
            <person name="Kohler A."/>
            <person name="Sanchez-Garcia M."/>
            <person name="Andreopoulos B."/>
            <person name="Barry K.W."/>
            <person name="Bonito G."/>
            <person name="Buee M."/>
            <person name="Carver A."/>
            <person name="Chen C."/>
            <person name="Cichocki N."/>
            <person name="Clum A."/>
            <person name="Culley D."/>
            <person name="Crous P.W."/>
            <person name="Fauchery L."/>
            <person name="Girlanda M."/>
            <person name="Hayes R."/>
            <person name="Keri Z."/>
            <person name="LaButti K."/>
            <person name="Lipzen A."/>
            <person name="Lombard V."/>
            <person name="Magnuson J."/>
            <person name="Maillard F."/>
            <person name="Morin E."/>
            <person name="Murat C."/>
            <person name="Nolan M."/>
            <person name="Ohm R."/>
            <person name="Pangilinan J."/>
            <person name="Pereira M."/>
            <person name="Perotto S."/>
            <person name="Peter M."/>
            <person name="Riley R."/>
            <person name="Sitrit Y."/>
            <person name="Stielow B."/>
            <person name="Szollosi G."/>
            <person name="Zifcakova L."/>
            <person name="Stursova M."/>
            <person name="Spatafora J.W."/>
            <person name="Tedersoo L."/>
            <person name="Vaario L.-M."/>
            <person name="Yamada A."/>
            <person name="Yan M."/>
            <person name="Wang P."/>
            <person name="Xu J."/>
            <person name="Bruns T."/>
            <person name="Baldrian P."/>
            <person name="Vilgalys R."/>
            <person name="Henrissat B."/>
            <person name="Grigoriev I.V."/>
            <person name="Hibbett D."/>
            <person name="Nagy L.G."/>
            <person name="Martin F.M."/>
        </authorList>
    </citation>
    <scope>NUCLEOTIDE SEQUENCE</scope>
    <source>
        <strain evidence="2">Prilba</strain>
    </source>
</reference>
<evidence type="ECO:0000313" key="3">
    <source>
        <dbReference type="Proteomes" id="UP000759537"/>
    </source>
</evidence>
<reference evidence="2" key="2">
    <citation type="journal article" date="2020" name="Nat. Commun.">
        <title>Large-scale genome sequencing of mycorrhizal fungi provides insights into the early evolution of symbiotic traits.</title>
        <authorList>
            <person name="Miyauchi S."/>
            <person name="Kiss E."/>
            <person name="Kuo A."/>
            <person name="Drula E."/>
            <person name="Kohler A."/>
            <person name="Sanchez-Garcia M."/>
            <person name="Morin E."/>
            <person name="Andreopoulos B."/>
            <person name="Barry K.W."/>
            <person name="Bonito G."/>
            <person name="Buee M."/>
            <person name="Carver A."/>
            <person name="Chen C."/>
            <person name="Cichocki N."/>
            <person name="Clum A."/>
            <person name="Culley D."/>
            <person name="Crous P.W."/>
            <person name="Fauchery L."/>
            <person name="Girlanda M."/>
            <person name="Hayes R.D."/>
            <person name="Keri Z."/>
            <person name="LaButti K."/>
            <person name="Lipzen A."/>
            <person name="Lombard V."/>
            <person name="Magnuson J."/>
            <person name="Maillard F."/>
            <person name="Murat C."/>
            <person name="Nolan M."/>
            <person name="Ohm R.A."/>
            <person name="Pangilinan J."/>
            <person name="Pereira M.F."/>
            <person name="Perotto S."/>
            <person name="Peter M."/>
            <person name="Pfister S."/>
            <person name="Riley R."/>
            <person name="Sitrit Y."/>
            <person name="Stielow J.B."/>
            <person name="Szollosi G."/>
            <person name="Zifcakova L."/>
            <person name="Stursova M."/>
            <person name="Spatafora J.W."/>
            <person name="Tedersoo L."/>
            <person name="Vaario L.M."/>
            <person name="Yamada A."/>
            <person name="Yan M."/>
            <person name="Wang P."/>
            <person name="Xu J."/>
            <person name="Bruns T."/>
            <person name="Baldrian P."/>
            <person name="Vilgalys R."/>
            <person name="Dunand C."/>
            <person name="Henrissat B."/>
            <person name="Grigoriev I.V."/>
            <person name="Hibbett D."/>
            <person name="Nagy L.G."/>
            <person name="Martin F.M."/>
        </authorList>
    </citation>
    <scope>NUCLEOTIDE SEQUENCE</scope>
    <source>
        <strain evidence="2">Prilba</strain>
    </source>
</reference>
<keyword evidence="1" id="KW-0812">Transmembrane</keyword>
<dbReference type="AlphaFoldDB" id="A0A9P5K0N0"/>
<keyword evidence="3" id="KW-1185">Reference proteome</keyword>
<dbReference type="Proteomes" id="UP000759537">
    <property type="component" value="Unassembled WGS sequence"/>
</dbReference>
<evidence type="ECO:0000313" key="2">
    <source>
        <dbReference type="EMBL" id="KAF8473030.1"/>
    </source>
</evidence>
<name>A0A9P5K0N0_9AGAM</name>
<protein>
    <submittedName>
        <fullName evidence="2">Uncharacterized protein</fullName>
    </submittedName>
</protein>